<evidence type="ECO:0000256" key="1">
    <source>
        <dbReference type="SAM" id="MobiDB-lite"/>
    </source>
</evidence>
<keyword evidence="3" id="KW-1185">Reference proteome</keyword>
<feature type="compositionally biased region" description="Low complexity" evidence="1">
    <location>
        <begin position="342"/>
        <end position="354"/>
    </location>
</feature>
<accession>A0ABR0BD76</accession>
<gene>
    <name evidence="2" type="ORF">Purlil1_13771</name>
</gene>
<reference evidence="2 3" key="1">
    <citation type="journal article" date="2024" name="Microbiol. Resour. Announc.">
        <title>Genome annotations for the ascomycete fungi Trichoderma harzianum, Trichoderma aggressivum, and Purpureocillium lilacinum.</title>
        <authorList>
            <person name="Beijen E.P.W."/>
            <person name="Ohm R.A."/>
        </authorList>
    </citation>
    <scope>NUCLEOTIDE SEQUENCE [LARGE SCALE GENOMIC DNA]</scope>
    <source>
        <strain evidence="2 3">CBS 150709</strain>
    </source>
</reference>
<name>A0ABR0BD76_PURLI</name>
<protein>
    <submittedName>
        <fullName evidence="2">Uncharacterized protein</fullName>
    </submittedName>
</protein>
<dbReference type="EMBL" id="JAWRVI010000301">
    <property type="protein sequence ID" value="KAK4068520.1"/>
    <property type="molecule type" value="Genomic_DNA"/>
</dbReference>
<feature type="region of interest" description="Disordered" evidence="1">
    <location>
        <begin position="320"/>
        <end position="354"/>
    </location>
</feature>
<comment type="caution">
    <text evidence="2">The sequence shown here is derived from an EMBL/GenBank/DDBJ whole genome shotgun (WGS) entry which is preliminary data.</text>
</comment>
<proteinExistence type="predicted"/>
<organism evidence="2 3">
    <name type="scientific">Purpureocillium lilacinum</name>
    <name type="common">Paecilomyces lilacinus</name>
    <dbReference type="NCBI Taxonomy" id="33203"/>
    <lineage>
        <taxon>Eukaryota</taxon>
        <taxon>Fungi</taxon>
        <taxon>Dikarya</taxon>
        <taxon>Ascomycota</taxon>
        <taxon>Pezizomycotina</taxon>
        <taxon>Sordariomycetes</taxon>
        <taxon>Hypocreomycetidae</taxon>
        <taxon>Hypocreales</taxon>
        <taxon>Ophiocordycipitaceae</taxon>
        <taxon>Purpureocillium</taxon>
    </lineage>
</organism>
<sequence length="389" mass="42602">MEYSKVQIDARVALRQKTPRNRRVLPATDALRYRYESRQFFSLDFEVFIDLFAGLSRQQLSRVARAPEVITKDEHAANFDDFWPLLYQQGRKEKPRWAALCLVEAAQHVLSQTLQAENDPPIDIINQFAENVKSLKNTLCASEFNAGTQKSKPADQVNSPIEPLPGWHDPTKSQKRQKIQADTKREGGFLRQIARAGSPRPHARWLNSPPETEVRRTTPLACPSRQCGQDALNARVPEAAAPEAAALSNVEVLTTSSPAAMAFLDVNEFALAETINPIHLTAPQPGIVPGSDRASSRSYLPVQHEDIVVTFSTGGAGVSGAVEDATRHPQGSFGRDPEMHSRSTVTSGGTTISIPSVTRTDVPCISGTTIVSEPTSPWIAGASWPNPRV</sequence>
<evidence type="ECO:0000313" key="3">
    <source>
        <dbReference type="Proteomes" id="UP001287286"/>
    </source>
</evidence>
<feature type="region of interest" description="Disordered" evidence="1">
    <location>
        <begin position="162"/>
        <end position="183"/>
    </location>
</feature>
<evidence type="ECO:0000313" key="2">
    <source>
        <dbReference type="EMBL" id="KAK4068520.1"/>
    </source>
</evidence>
<feature type="region of interest" description="Disordered" evidence="1">
    <location>
        <begin position="196"/>
        <end position="218"/>
    </location>
</feature>
<dbReference type="Proteomes" id="UP001287286">
    <property type="component" value="Unassembled WGS sequence"/>
</dbReference>